<dbReference type="AlphaFoldDB" id="A0A9W6MD54"/>
<comment type="caution">
    <text evidence="5">The sequence shown here is derived from an EMBL/GenBank/DDBJ whole genome shotgun (WGS) entry which is preliminary data.</text>
</comment>
<dbReference type="Proteomes" id="UP001143474">
    <property type="component" value="Unassembled WGS sequence"/>
</dbReference>
<evidence type="ECO:0000256" key="3">
    <source>
        <dbReference type="PIRSR" id="PIRSR600223-1"/>
    </source>
</evidence>
<dbReference type="Pfam" id="PF10502">
    <property type="entry name" value="Peptidase_S26"/>
    <property type="match status" value="2"/>
</dbReference>
<comment type="subcellular location">
    <subcellularLocation>
        <location evidence="1">Cell membrane</location>
        <topology evidence="1">Single-pass type II membrane protein</topology>
    </subcellularLocation>
</comment>
<dbReference type="EMBL" id="BSEV01000005">
    <property type="protein sequence ID" value="GLK09433.1"/>
    <property type="molecule type" value="Genomic_DNA"/>
</dbReference>
<comment type="similarity">
    <text evidence="2">Belongs to the peptidase S26 family.</text>
</comment>
<name>A0A9W6MD54_9ACTN</name>
<feature type="active site" evidence="3">
    <location>
        <position position="86"/>
    </location>
</feature>
<dbReference type="CDD" id="cd06530">
    <property type="entry name" value="S26_SPase_I"/>
    <property type="match status" value="1"/>
</dbReference>
<evidence type="ECO:0000313" key="6">
    <source>
        <dbReference type="Proteomes" id="UP001143474"/>
    </source>
</evidence>
<accession>A0A9W6MD54</accession>
<dbReference type="InterPro" id="IPR019533">
    <property type="entry name" value="Peptidase_S26"/>
</dbReference>
<dbReference type="InterPro" id="IPR036286">
    <property type="entry name" value="LexA/Signal_pep-like_sf"/>
</dbReference>
<reference evidence="5" key="1">
    <citation type="journal article" date="2014" name="Int. J. Syst. Evol. Microbiol.">
        <title>Complete genome sequence of Corynebacterium casei LMG S-19264T (=DSM 44701T), isolated from a smear-ripened cheese.</title>
        <authorList>
            <consortium name="US DOE Joint Genome Institute (JGI-PGF)"/>
            <person name="Walter F."/>
            <person name="Albersmeier A."/>
            <person name="Kalinowski J."/>
            <person name="Ruckert C."/>
        </authorList>
    </citation>
    <scope>NUCLEOTIDE SEQUENCE</scope>
    <source>
        <strain evidence="5">VKM Ac-2007</strain>
    </source>
</reference>
<organism evidence="5 6">
    <name type="scientific">Streptosporangium carneum</name>
    <dbReference type="NCBI Taxonomy" id="47481"/>
    <lineage>
        <taxon>Bacteria</taxon>
        <taxon>Bacillati</taxon>
        <taxon>Actinomycetota</taxon>
        <taxon>Actinomycetes</taxon>
        <taxon>Streptosporangiales</taxon>
        <taxon>Streptosporangiaceae</taxon>
        <taxon>Streptosporangium</taxon>
    </lineage>
</organism>
<feature type="domain" description="Peptidase S26" evidence="4">
    <location>
        <begin position="107"/>
        <end position="146"/>
    </location>
</feature>
<gene>
    <name evidence="5" type="primary">lepB_2</name>
    <name evidence="5" type="ORF">GCM10017600_28390</name>
</gene>
<dbReference type="GO" id="GO:0005886">
    <property type="term" value="C:plasma membrane"/>
    <property type="evidence" value="ECO:0007669"/>
    <property type="project" value="UniProtKB-SubCell"/>
</dbReference>
<reference evidence="5" key="2">
    <citation type="submission" date="2023-01" db="EMBL/GenBank/DDBJ databases">
        <authorList>
            <person name="Sun Q."/>
            <person name="Evtushenko L."/>
        </authorList>
    </citation>
    <scope>NUCLEOTIDE SEQUENCE</scope>
    <source>
        <strain evidence="5">VKM Ac-2007</strain>
    </source>
</reference>
<dbReference type="InterPro" id="IPR000223">
    <property type="entry name" value="Pept_S26A_signal_pept_1"/>
</dbReference>
<dbReference type="GO" id="GO:0004252">
    <property type="term" value="F:serine-type endopeptidase activity"/>
    <property type="evidence" value="ECO:0007669"/>
    <property type="project" value="InterPro"/>
</dbReference>
<dbReference type="PANTHER" id="PTHR43390">
    <property type="entry name" value="SIGNAL PEPTIDASE I"/>
    <property type="match status" value="1"/>
</dbReference>
<dbReference type="SUPFAM" id="SSF51306">
    <property type="entry name" value="LexA/Signal peptidase"/>
    <property type="match status" value="1"/>
</dbReference>
<evidence type="ECO:0000313" key="5">
    <source>
        <dbReference type="EMBL" id="GLK09433.1"/>
    </source>
</evidence>
<evidence type="ECO:0000256" key="1">
    <source>
        <dbReference type="ARBA" id="ARBA00004401"/>
    </source>
</evidence>
<feature type="active site" evidence="3">
    <location>
        <position position="30"/>
    </location>
</feature>
<dbReference type="Gene3D" id="2.10.109.10">
    <property type="entry name" value="Umud Fragment, subunit A"/>
    <property type="match status" value="1"/>
</dbReference>
<keyword evidence="6" id="KW-1185">Reference proteome</keyword>
<proteinExistence type="inferred from homology"/>
<dbReference type="GO" id="GO:0006465">
    <property type="term" value="P:signal peptide processing"/>
    <property type="evidence" value="ECO:0007669"/>
    <property type="project" value="InterPro"/>
</dbReference>
<evidence type="ECO:0000256" key="2">
    <source>
        <dbReference type="ARBA" id="ARBA00009370"/>
    </source>
</evidence>
<feature type="domain" description="Peptidase S26" evidence="4">
    <location>
        <begin position="5"/>
        <end position="96"/>
    </location>
</feature>
<sequence length="151" mass="16039">MAAVCVCLPACVFLLAARRRLLVVTVDGYSMRPTLESGDRVLVRRVPVTRARAGTIAVLRQPAGPGTLLPLPPEAVEEGGRIYTIKRVSAVPGDRIPDHVGPGTMLTPGDTVPAGHLLVLGDNPDRSIDSRQLGLIPAEYFVGVVARRITS</sequence>
<evidence type="ECO:0000259" key="4">
    <source>
        <dbReference type="Pfam" id="PF10502"/>
    </source>
</evidence>
<protein>
    <submittedName>
        <fullName evidence="5">S26 family signal peptidase</fullName>
    </submittedName>
</protein>
<dbReference type="PRINTS" id="PR00727">
    <property type="entry name" value="LEADERPTASE"/>
</dbReference>
<dbReference type="PANTHER" id="PTHR43390:SF1">
    <property type="entry name" value="CHLOROPLAST PROCESSING PEPTIDASE"/>
    <property type="match status" value="1"/>
</dbReference>